<dbReference type="EMBL" id="QEIV01002424">
    <property type="protein sequence ID" value="PWZ93592.1"/>
    <property type="molecule type" value="Genomic_DNA"/>
</dbReference>
<comment type="caution">
    <text evidence="1">The sequence shown here is derived from an EMBL/GenBank/DDBJ whole genome shotgun (WGS) entry which is preliminary data.</text>
</comment>
<dbReference type="PANTHER" id="PTHR40254">
    <property type="entry name" value="BLR0577 PROTEIN"/>
    <property type="match status" value="1"/>
</dbReference>
<name>A0A317Z2J3_STAPS</name>
<dbReference type="SUPFAM" id="SSF51971">
    <property type="entry name" value="Nucleotide-binding domain"/>
    <property type="match status" value="1"/>
</dbReference>
<dbReference type="InterPro" id="IPR052189">
    <property type="entry name" value="L-asp_N-monooxygenase_NS-form"/>
</dbReference>
<dbReference type="PANTHER" id="PTHR40254:SF1">
    <property type="entry name" value="BLR0577 PROTEIN"/>
    <property type="match status" value="1"/>
</dbReference>
<gene>
    <name evidence="1" type="ORF">DD924_19405</name>
</gene>
<dbReference type="AlphaFoldDB" id="A0A317Z2J3"/>
<evidence type="ECO:0008006" key="3">
    <source>
        <dbReference type="Google" id="ProtNLM"/>
    </source>
</evidence>
<accession>A0A317Z2J3</accession>
<evidence type="ECO:0000313" key="2">
    <source>
        <dbReference type="Proteomes" id="UP000246351"/>
    </source>
</evidence>
<dbReference type="Proteomes" id="UP000246351">
    <property type="component" value="Unassembled WGS sequence"/>
</dbReference>
<feature type="non-terminal residue" evidence="1">
    <location>
        <position position="1"/>
    </location>
</feature>
<protein>
    <recommendedName>
        <fullName evidence="3">Pyridine nucleotide-disulfide oxidoreductase</fullName>
    </recommendedName>
</protein>
<reference evidence="1 2" key="1">
    <citation type="journal article" date="2018" name="Vet. Microbiol.">
        <title>Clonal diversity and geographic distribution of methicillin-resistant Staphylococcus pseudintermedius from Australian animals: Discovery of novel sequence types.</title>
        <authorList>
            <person name="Worthing K.A."/>
            <person name="Abraham S."/>
            <person name="Coombs G.W."/>
            <person name="Pang S."/>
            <person name="Saputra S."/>
            <person name="Jordan D."/>
            <person name="Trott D.J."/>
            <person name="Norris J.M."/>
        </authorList>
    </citation>
    <scope>NUCLEOTIDE SEQUENCE [LARGE SCALE GENOMIC DNA]</scope>
    <source>
        <strain evidence="1 2">ST71 3</strain>
    </source>
</reference>
<organism evidence="1 2">
    <name type="scientific">Staphylococcus pseudintermedius</name>
    <dbReference type="NCBI Taxonomy" id="283734"/>
    <lineage>
        <taxon>Bacteria</taxon>
        <taxon>Bacillati</taxon>
        <taxon>Bacillota</taxon>
        <taxon>Bacilli</taxon>
        <taxon>Bacillales</taxon>
        <taxon>Staphylococcaceae</taxon>
        <taxon>Staphylococcus</taxon>
        <taxon>Staphylococcus intermedius group</taxon>
    </lineage>
</organism>
<sequence>SCQKYDYVFFTTGTMSYNDPFDLKGLKGYIHSPYPANQTLAEVDDDDAVAIIGTGLASLDVVRHALSHHQRKPIVMASRVKNMIMCSLRLVRCLTTIHLI</sequence>
<proteinExistence type="predicted"/>
<evidence type="ECO:0000313" key="1">
    <source>
        <dbReference type="EMBL" id="PWZ93592.1"/>
    </source>
</evidence>